<dbReference type="RefSeq" id="WP_108963334.1">
    <property type="nucleotide sequence ID" value="NZ_QEFB01000013.1"/>
</dbReference>
<evidence type="ECO:0000256" key="1">
    <source>
        <dbReference type="SAM" id="MobiDB-lite"/>
    </source>
</evidence>
<dbReference type="EMBL" id="QEFB01000013">
    <property type="protein sequence ID" value="PWC06317.1"/>
    <property type="molecule type" value="Genomic_DNA"/>
</dbReference>
<evidence type="ECO:0000313" key="2">
    <source>
        <dbReference type="EMBL" id="PWC06317.1"/>
    </source>
</evidence>
<reference evidence="3" key="1">
    <citation type="submission" date="2018-04" db="EMBL/GenBank/DDBJ databases">
        <authorList>
            <person name="Liu S."/>
            <person name="Wang Z."/>
            <person name="Li J."/>
        </authorList>
    </citation>
    <scope>NUCLEOTIDE SEQUENCE [LARGE SCALE GENOMIC DNA]</scope>
    <source>
        <strain evidence="3">622</strain>
    </source>
</reference>
<gene>
    <name evidence="2" type="ORF">DF223_11980</name>
</gene>
<dbReference type="AlphaFoldDB" id="A0A2U1TBP1"/>
<keyword evidence="3" id="KW-1185">Reference proteome</keyword>
<sequence>MTTAIDTTITSALGTAMTGGLGAPGDADSRAALLRALDVISEQRRRIEALQLLVTPGRRRILDAAGDLRWRSSSRAAFDARVAELADRLVLASAHLTEALDQSEHARRAVLAAYSNGAAASGSPGYSGYPATSGGPGATGAL</sequence>
<feature type="compositionally biased region" description="Low complexity" evidence="1">
    <location>
        <begin position="119"/>
        <end position="133"/>
    </location>
</feature>
<name>A0A2U1TBP1_9MICO</name>
<evidence type="ECO:0000313" key="3">
    <source>
        <dbReference type="Proteomes" id="UP000244962"/>
    </source>
</evidence>
<dbReference type="Proteomes" id="UP000244962">
    <property type="component" value="Unassembled WGS sequence"/>
</dbReference>
<comment type="caution">
    <text evidence="2">The sequence shown here is derived from an EMBL/GenBank/DDBJ whole genome shotgun (WGS) entry which is preliminary data.</text>
</comment>
<organism evidence="2 3">
    <name type="scientific">Mycetocola zhujimingii</name>
    <dbReference type="NCBI Taxonomy" id="2079792"/>
    <lineage>
        <taxon>Bacteria</taxon>
        <taxon>Bacillati</taxon>
        <taxon>Actinomycetota</taxon>
        <taxon>Actinomycetes</taxon>
        <taxon>Micrococcales</taxon>
        <taxon>Microbacteriaceae</taxon>
        <taxon>Mycetocola</taxon>
    </lineage>
</organism>
<feature type="region of interest" description="Disordered" evidence="1">
    <location>
        <begin position="119"/>
        <end position="142"/>
    </location>
</feature>
<accession>A0A2U1TBP1</accession>
<protein>
    <submittedName>
        <fullName evidence="2">Uncharacterized protein</fullName>
    </submittedName>
</protein>
<proteinExistence type="predicted"/>